<evidence type="ECO:0000313" key="2">
    <source>
        <dbReference type="EMBL" id="KAK8588216.1"/>
    </source>
</evidence>
<proteinExistence type="predicted"/>
<evidence type="ECO:0000313" key="3">
    <source>
        <dbReference type="Proteomes" id="UP001472677"/>
    </source>
</evidence>
<sequence length="356" mass="39942">MPNSRGLTRDRFYSPPALRRQQIHRPLQNEIWRPLNKESRVNSVDSVAEIRTDSDESTLSSPKVAKLSNLDRLMEAVTPFVPSHCFSEAKYRGWETRGTDLDSYYCLSDLWECFSEWSAYGVGVPLVLNDSDSVKQYYVPYLSGIQLYVDPQRPRTSEDGDAESSRDTSSAGSSDSETNGRVKGGDGAWAQHDSQSMNISHMSSSSDEVEISSLASQFPEIRMYKSSDLLPASWISVAWYPIYRIPMGPTLQNQDASFLTFHSLSTHSQTGTVKKQLQYPASSGRKVYGVDASTNIPLPIFGLASYKLKGSILTPNGVQQWQQASSLLQAADNWLQCLQVQHPDFLFFVSHNSQWR</sequence>
<dbReference type="EMBL" id="JBBPBM010000004">
    <property type="protein sequence ID" value="KAK8588216.1"/>
    <property type="molecule type" value="Genomic_DNA"/>
</dbReference>
<gene>
    <name evidence="2" type="ORF">V6N12_022672</name>
</gene>
<feature type="compositionally biased region" description="Basic and acidic residues" evidence="1">
    <location>
        <begin position="152"/>
        <end position="166"/>
    </location>
</feature>
<dbReference type="Proteomes" id="UP001472677">
    <property type="component" value="Unassembled WGS sequence"/>
</dbReference>
<feature type="compositionally biased region" description="Low complexity" evidence="1">
    <location>
        <begin position="167"/>
        <end position="177"/>
    </location>
</feature>
<dbReference type="Pfam" id="PF05623">
    <property type="entry name" value="DUF789"/>
    <property type="match status" value="1"/>
</dbReference>
<comment type="caution">
    <text evidence="2">The sequence shown here is derived from an EMBL/GenBank/DDBJ whole genome shotgun (WGS) entry which is preliminary data.</text>
</comment>
<reference evidence="2 3" key="1">
    <citation type="journal article" date="2024" name="G3 (Bethesda)">
        <title>Genome assembly of Hibiscus sabdariffa L. provides insights into metabolisms of medicinal natural products.</title>
        <authorList>
            <person name="Kim T."/>
        </authorList>
    </citation>
    <scope>NUCLEOTIDE SEQUENCE [LARGE SCALE GENOMIC DNA]</scope>
    <source>
        <strain evidence="2">TK-2024</strain>
        <tissue evidence="2">Old leaves</tissue>
    </source>
</reference>
<accession>A0ABR2FVC3</accession>
<protein>
    <submittedName>
        <fullName evidence="2">Uncharacterized protein</fullName>
    </submittedName>
</protein>
<dbReference type="PANTHER" id="PTHR31343">
    <property type="entry name" value="T15D22.8"/>
    <property type="match status" value="1"/>
</dbReference>
<evidence type="ECO:0000256" key="1">
    <source>
        <dbReference type="SAM" id="MobiDB-lite"/>
    </source>
</evidence>
<feature type="region of interest" description="Disordered" evidence="1">
    <location>
        <begin position="150"/>
        <end position="190"/>
    </location>
</feature>
<dbReference type="InterPro" id="IPR008507">
    <property type="entry name" value="DUF789"/>
</dbReference>
<organism evidence="2 3">
    <name type="scientific">Hibiscus sabdariffa</name>
    <name type="common">roselle</name>
    <dbReference type="NCBI Taxonomy" id="183260"/>
    <lineage>
        <taxon>Eukaryota</taxon>
        <taxon>Viridiplantae</taxon>
        <taxon>Streptophyta</taxon>
        <taxon>Embryophyta</taxon>
        <taxon>Tracheophyta</taxon>
        <taxon>Spermatophyta</taxon>
        <taxon>Magnoliopsida</taxon>
        <taxon>eudicotyledons</taxon>
        <taxon>Gunneridae</taxon>
        <taxon>Pentapetalae</taxon>
        <taxon>rosids</taxon>
        <taxon>malvids</taxon>
        <taxon>Malvales</taxon>
        <taxon>Malvaceae</taxon>
        <taxon>Malvoideae</taxon>
        <taxon>Hibiscus</taxon>
    </lineage>
</organism>
<name>A0ABR2FVC3_9ROSI</name>
<keyword evidence="3" id="KW-1185">Reference proteome</keyword>
<dbReference type="PANTHER" id="PTHR31343:SF4">
    <property type="entry name" value="DUF789 DOMAIN-CONTAINING PROTEIN"/>
    <property type="match status" value="1"/>
</dbReference>